<dbReference type="PANTHER" id="PTHR45712">
    <property type="entry name" value="AGAP008170-PA"/>
    <property type="match status" value="1"/>
</dbReference>
<organism evidence="3 4">
    <name type="scientific">Priapulus caudatus</name>
    <name type="common">Priapulid worm</name>
    <dbReference type="NCBI Taxonomy" id="37621"/>
    <lineage>
        <taxon>Eukaryota</taxon>
        <taxon>Metazoa</taxon>
        <taxon>Ecdysozoa</taxon>
        <taxon>Scalidophora</taxon>
        <taxon>Priapulida</taxon>
        <taxon>Priapulimorpha</taxon>
        <taxon>Priapulimorphida</taxon>
        <taxon>Priapulidae</taxon>
        <taxon>Priapulus</taxon>
    </lineage>
</organism>
<sequence>MNTEKAAKFPAGSQLRVLDLNYGAVRSVKAGAFSTLRQLAFVGLCDNRLSQKALDELVSELPLGVAELLVGGNDLGEVKERQFSRLANLETLDLHRNALVSLPACAFCGLDELSAIYLQGNEFRRVPSAALQSTKRLRLLNLSHNPLCRIDAVDFAGLRRMQSLLLLGCCAPNVTIDDNPASCMPNLTSVHISTGKFPLSPAGSATTECEAAEHYATSCDDGGGTVGGVTGGAGSGPRDTAGAKSAVLVVLLTFARVVYST</sequence>
<name>A0ABM1E8P1_PRICU</name>
<keyword evidence="1" id="KW-0433">Leucine-rich repeat</keyword>
<protein>
    <submittedName>
        <fullName evidence="4">Leucine-rich repeat neuronal protein 1-like</fullName>
    </submittedName>
</protein>
<dbReference type="Pfam" id="PF00560">
    <property type="entry name" value="LRR_1"/>
    <property type="match status" value="1"/>
</dbReference>
<dbReference type="GeneID" id="106809847"/>
<dbReference type="SUPFAM" id="SSF52058">
    <property type="entry name" value="L domain-like"/>
    <property type="match status" value="1"/>
</dbReference>
<proteinExistence type="predicted"/>
<accession>A0ABM1E8P1</accession>
<keyword evidence="2" id="KW-0677">Repeat</keyword>
<dbReference type="Pfam" id="PF13855">
    <property type="entry name" value="LRR_8"/>
    <property type="match status" value="1"/>
</dbReference>
<dbReference type="RefSeq" id="XP_014668562.1">
    <property type="nucleotide sequence ID" value="XM_014813076.1"/>
</dbReference>
<evidence type="ECO:0000313" key="3">
    <source>
        <dbReference type="Proteomes" id="UP000695022"/>
    </source>
</evidence>
<dbReference type="Proteomes" id="UP000695022">
    <property type="component" value="Unplaced"/>
</dbReference>
<dbReference type="InterPro" id="IPR050333">
    <property type="entry name" value="SLRP"/>
</dbReference>
<dbReference type="SMART" id="SM00369">
    <property type="entry name" value="LRR_TYP"/>
    <property type="match status" value="4"/>
</dbReference>
<dbReference type="PROSITE" id="PS51450">
    <property type="entry name" value="LRR"/>
    <property type="match status" value="2"/>
</dbReference>
<dbReference type="InterPro" id="IPR003591">
    <property type="entry name" value="Leu-rich_rpt_typical-subtyp"/>
</dbReference>
<dbReference type="InterPro" id="IPR001611">
    <property type="entry name" value="Leu-rich_rpt"/>
</dbReference>
<evidence type="ECO:0000256" key="2">
    <source>
        <dbReference type="ARBA" id="ARBA00022737"/>
    </source>
</evidence>
<evidence type="ECO:0000256" key="1">
    <source>
        <dbReference type="ARBA" id="ARBA00022614"/>
    </source>
</evidence>
<evidence type="ECO:0000313" key="4">
    <source>
        <dbReference type="RefSeq" id="XP_014668562.1"/>
    </source>
</evidence>
<dbReference type="InterPro" id="IPR032675">
    <property type="entry name" value="LRR_dom_sf"/>
</dbReference>
<reference evidence="4" key="1">
    <citation type="submission" date="2025-08" db="UniProtKB">
        <authorList>
            <consortium name="RefSeq"/>
        </authorList>
    </citation>
    <scope>IDENTIFICATION</scope>
</reference>
<keyword evidence="3" id="KW-1185">Reference proteome</keyword>
<dbReference type="Gene3D" id="3.80.10.10">
    <property type="entry name" value="Ribonuclease Inhibitor"/>
    <property type="match status" value="1"/>
</dbReference>
<dbReference type="PANTHER" id="PTHR45712:SF22">
    <property type="entry name" value="INSULIN-LIKE GROWTH FACTOR-BINDING PROTEIN COMPLEX ACID LABILE SUBUNIT"/>
    <property type="match status" value="1"/>
</dbReference>
<gene>
    <name evidence="4" type="primary">LOC106809847</name>
</gene>